<comment type="pathway">
    <text evidence="2 7">Metabolic intermediate biosynthesis; chorismate biosynthesis; chorismate from D-erythrose 4-phosphate and phosphoenolpyruvate: step 3/7.</text>
</comment>
<dbReference type="GO" id="GO:0009073">
    <property type="term" value="P:aromatic amino acid family biosynthetic process"/>
    <property type="evidence" value="ECO:0007669"/>
    <property type="project" value="UniProtKB-KW"/>
</dbReference>
<dbReference type="NCBIfam" id="NF003807">
    <property type="entry name" value="PRK05395.1-4"/>
    <property type="match status" value="1"/>
</dbReference>
<feature type="binding site" evidence="7 9">
    <location>
        <position position="74"/>
    </location>
    <ligand>
        <name>substrate</name>
    </ligand>
</feature>
<feature type="binding site" evidence="7 9">
    <location>
        <position position="87"/>
    </location>
    <ligand>
        <name>substrate</name>
    </ligand>
</feature>
<evidence type="ECO:0000256" key="10">
    <source>
        <dbReference type="PIRSR" id="PIRSR001399-3"/>
    </source>
</evidence>
<dbReference type="Gene3D" id="3.40.50.9100">
    <property type="entry name" value="Dehydroquinase, class II"/>
    <property type="match status" value="1"/>
</dbReference>
<dbReference type="AlphaFoldDB" id="A0A1F6D9A1"/>
<evidence type="ECO:0000256" key="8">
    <source>
        <dbReference type="PIRSR" id="PIRSR001399-1"/>
    </source>
</evidence>
<dbReference type="EMBL" id="MFKX01000021">
    <property type="protein sequence ID" value="OGG57572.1"/>
    <property type="molecule type" value="Genomic_DNA"/>
</dbReference>
<dbReference type="HAMAP" id="MF_00169">
    <property type="entry name" value="AroQ"/>
    <property type="match status" value="1"/>
</dbReference>
<evidence type="ECO:0000256" key="9">
    <source>
        <dbReference type="PIRSR" id="PIRSR001399-2"/>
    </source>
</evidence>
<dbReference type="GO" id="GO:0009423">
    <property type="term" value="P:chorismate biosynthetic process"/>
    <property type="evidence" value="ECO:0007669"/>
    <property type="project" value="UniProtKB-UniRule"/>
</dbReference>
<evidence type="ECO:0000256" key="6">
    <source>
        <dbReference type="ARBA" id="ARBA00023239"/>
    </source>
</evidence>
<evidence type="ECO:0000256" key="4">
    <source>
        <dbReference type="ARBA" id="ARBA00011193"/>
    </source>
</evidence>
<evidence type="ECO:0000256" key="3">
    <source>
        <dbReference type="ARBA" id="ARBA00011037"/>
    </source>
</evidence>
<dbReference type="NCBIfam" id="NF003805">
    <property type="entry name" value="PRK05395.1-2"/>
    <property type="match status" value="1"/>
</dbReference>
<feature type="active site" description="Proton donor" evidence="7 8">
    <location>
        <position position="100"/>
    </location>
</feature>
<keyword evidence="7" id="KW-0028">Amino-acid biosynthesis</keyword>
<comment type="function">
    <text evidence="7">Catalyzes a trans-dehydration via an enolate intermediate.</text>
</comment>
<feature type="binding site" evidence="7 9">
    <location>
        <position position="111"/>
    </location>
    <ligand>
        <name>substrate</name>
    </ligand>
</feature>
<comment type="subunit">
    <text evidence="4 7">Homododecamer.</text>
</comment>
<evidence type="ECO:0000313" key="11">
    <source>
        <dbReference type="EMBL" id="OGG57572.1"/>
    </source>
</evidence>
<dbReference type="GO" id="GO:0008652">
    <property type="term" value="P:amino acid biosynthetic process"/>
    <property type="evidence" value="ECO:0007669"/>
    <property type="project" value="UniProtKB-KW"/>
</dbReference>
<gene>
    <name evidence="7" type="primary">aroQ</name>
    <name evidence="11" type="ORF">A2853_01755</name>
</gene>
<dbReference type="CDD" id="cd00466">
    <property type="entry name" value="DHQase_II"/>
    <property type="match status" value="1"/>
</dbReference>
<keyword evidence="6 7" id="KW-0456">Lyase</keyword>
<dbReference type="PANTHER" id="PTHR21272:SF3">
    <property type="entry name" value="CATABOLIC 3-DEHYDROQUINASE"/>
    <property type="match status" value="1"/>
</dbReference>
<dbReference type="UniPathway" id="UPA00053">
    <property type="reaction ID" value="UER00086"/>
</dbReference>
<dbReference type="EC" id="4.2.1.10" evidence="5 7"/>
<dbReference type="SUPFAM" id="SSF52304">
    <property type="entry name" value="Type II 3-dehydroquinate dehydratase"/>
    <property type="match status" value="1"/>
</dbReference>
<dbReference type="InterPro" id="IPR001874">
    <property type="entry name" value="DHquinase_II"/>
</dbReference>
<dbReference type="InterPro" id="IPR036441">
    <property type="entry name" value="DHquinase_II_sf"/>
</dbReference>
<evidence type="ECO:0000256" key="1">
    <source>
        <dbReference type="ARBA" id="ARBA00001864"/>
    </source>
</evidence>
<evidence type="ECO:0000256" key="5">
    <source>
        <dbReference type="ARBA" id="ARBA00012060"/>
    </source>
</evidence>
<comment type="catalytic activity">
    <reaction evidence="1 7">
        <text>3-dehydroquinate = 3-dehydroshikimate + H2O</text>
        <dbReference type="Rhea" id="RHEA:21096"/>
        <dbReference type="ChEBI" id="CHEBI:15377"/>
        <dbReference type="ChEBI" id="CHEBI:16630"/>
        <dbReference type="ChEBI" id="CHEBI:32364"/>
        <dbReference type="EC" id="4.2.1.10"/>
    </reaction>
</comment>
<evidence type="ECO:0000313" key="12">
    <source>
        <dbReference type="Proteomes" id="UP000177958"/>
    </source>
</evidence>
<feature type="binding site" evidence="7 9">
    <location>
        <begin position="101"/>
        <end position="102"/>
    </location>
    <ligand>
        <name>substrate</name>
    </ligand>
</feature>
<comment type="similarity">
    <text evidence="3 7">Belongs to the type-II 3-dehydroquinase family.</text>
</comment>
<protein>
    <recommendedName>
        <fullName evidence="5 7">3-dehydroquinate dehydratase</fullName>
        <shortName evidence="7">3-dehydroquinase</shortName>
        <ecNumber evidence="5 7">4.2.1.10</ecNumber>
    </recommendedName>
    <alternativeName>
        <fullName evidence="7">Type II DHQase</fullName>
    </alternativeName>
</protein>
<evidence type="ECO:0000256" key="7">
    <source>
        <dbReference type="HAMAP-Rule" id="MF_00169"/>
    </source>
</evidence>
<organism evidence="11 12">
    <name type="scientific">Candidatus Kaiserbacteria bacterium RIFCSPHIGHO2_01_FULL_55_17</name>
    <dbReference type="NCBI Taxonomy" id="1798484"/>
    <lineage>
        <taxon>Bacteria</taxon>
        <taxon>Candidatus Kaiseribacteriota</taxon>
    </lineage>
</organism>
<accession>A0A1F6D9A1</accession>
<evidence type="ECO:0000256" key="2">
    <source>
        <dbReference type="ARBA" id="ARBA00004902"/>
    </source>
</evidence>
<feature type="site" description="Transition state stabilizer" evidence="7 10">
    <location>
        <position position="18"/>
    </location>
</feature>
<dbReference type="GO" id="GO:0003855">
    <property type="term" value="F:3-dehydroquinate dehydratase activity"/>
    <property type="evidence" value="ECO:0007669"/>
    <property type="project" value="UniProtKB-UniRule"/>
</dbReference>
<dbReference type="GO" id="GO:0019631">
    <property type="term" value="P:quinate catabolic process"/>
    <property type="evidence" value="ECO:0007669"/>
    <property type="project" value="TreeGrafter"/>
</dbReference>
<feature type="active site" description="Proton acceptor" evidence="7 8">
    <location>
        <position position="23"/>
    </location>
</feature>
<comment type="caution">
    <text evidence="11">The sequence shown here is derived from an EMBL/GenBank/DDBJ whole genome shotgun (WGS) entry which is preliminary data.</text>
</comment>
<name>A0A1F6D9A1_9BACT</name>
<dbReference type="Pfam" id="PF01220">
    <property type="entry name" value="DHquinase_II"/>
    <property type="match status" value="1"/>
</dbReference>
<dbReference type="PANTHER" id="PTHR21272">
    <property type="entry name" value="CATABOLIC 3-DEHYDROQUINASE"/>
    <property type="match status" value="1"/>
</dbReference>
<sequence>MARILLVHGPNLNILGLRNAKHYGFATLPDIEALVAAEAQKVGYEVKAFQSNHEGALIDFLQKESASAAGIIINAGALAHYSYTIYDALVDTKLPCIEVHLSDVTGREEWRKRSVLAPACIGVVLGKKEQGYAEAVLLLAEYLKKRT</sequence>
<proteinExistence type="inferred from homology"/>
<dbReference type="Proteomes" id="UP000177958">
    <property type="component" value="Unassembled WGS sequence"/>
</dbReference>
<keyword evidence="7" id="KW-0057">Aromatic amino acid biosynthesis</keyword>
<dbReference type="PIRSF" id="PIRSF001399">
    <property type="entry name" value="DHquinase_II"/>
    <property type="match status" value="1"/>
</dbReference>
<feature type="binding site" evidence="7 9">
    <location>
        <position position="80"/>
    </location>
    <ligand>
        <name>substrate</name>
    </ligand>
</feature>
<reference evidence="11 12" key="1">
    <citation type="journal article" date="2016" name="Nat. Commun.">
        <title>Thousands of microbial genomes shed light on interconnected biogeochemical processes in an aquifer system.</title>
        <authorList>
            <person name="Anantharaman K."/>
            <person name="Brown C.T."/>
            <person name="Hug L.A."/>
            <person name="Sharon I."/>
            <person name="Castelle C.J."/>
            <person name="Probst A.J."/>
            <person name="Thomas B.C."/>
            <person name="Singh A."/>
            <person name="Wilkins M.J."/>
            <person name="Karaoz U."/>
            <person name="Brodie E.L."/>
            <person name="Williams K.H."/>
            <person name="Hubbard S.S."/>
            <person name="Banfield J.F."/>
        </authorList>
    </citation>
    <scope>NUCLEOTIDE SEQUENCE [LARGE SCALE GENOMIC DNA]</scope>
</reference>